<dbReference type="InterPro" id="IPR036097">
    <property type="entry name" value="HisK_dim/P_sf"/>
</dbReference>
<dbReference type="EC" id="2.7.13.3" evidence="2"/>
<comment type="catalytic activity">
    <reaction evidence="1">
        <text>ATP + protein L-histidine = ADP + protein N-phospho-L-histidine.</text>
        <dbReference type="EC" id="2.7.13.3"/>
    </reaction>
</comment>
<dbReference type="PROSITE" id="PS50109">
    <property type="entry name" value="HIS_KIN"/>
    <property type="match status" value="1"/>
</dbReference>
<organism evidence="8 9">
    <name type="scientific">Deinococcus aerolatus</name>
    <dbReference type="NCBI Taxonomy" id="522487"/>
    <lineage>
        <taxon>Bacteria</taxon>
        <taxon>Thermotogati</taxon>
        <taxon>Deinococcota</taxon>
        <taxon>Deinococci</taxon>
        <taxon>Deinococcales</taxon>
        <taxon>Deinococcaceae</taxon>
        <taxon>Deinococcus</taxon>
    </lineage>
</organism>
<keyword evidence="9" id="KW-1185">Reference proteome</keyword>
<dbReference type="InterPro" id="IPR029016">
    <property type="entry name" value="GAF-like_dom_sf"/>
</dbReference>
<accession>A0ABQ2GF92</accession>
<proteinExistence type="predicted"/>
<evidence type="ECO:0000313" key="8">
    <source>
        <dbReference type="EMBL" id="GGL93500.1"/>
    </source>
</evidence>
<feature type="coiled-coil region" evidence="6">
    <location>
        <begin position="9"/>
        <end position="36"/>
    </location>
</feature>
<dbReference type="PANTHER" id="PTHR42878:SF15">
    <property type="entry name" value="BACTERIOPHYTOCHROME"/>
    <property type="match status" value="1"/>
</dbReference>
<dbReference type="InterPro" id="IPR050351">
    <property type="entry name" value="BphY/WalK/GraS-like"/>
</dbReference>
<evidence type="ECO:0000256" key="1">
    <source>
        <dbReference type="ARBA" id="ARBA00000085"/>
    </source>
</evidence>
<dbReference type="InterPro" id="IPR005467">
    <property type="entry name" value="His_kinase_dom"/>
</dbReference>
<dbReference type="SMART" id="SM00388">
    <property type="entry name" value="HisKA"/>
    <property type="match status" value="1"/>
</dbReference>
<dbReference type="Gene3D" id="1.10.287.130">
    <property type="match status" value="1"/>
</dbReference>
<dbReference type="Gene3D" id="3.30.565.10">
    <property type="entry name" value="Histidine kinase-like ATPase, C-terminal domain"/>
    <property type="match status" value="1"/>
</dbReference>
<comment type="caution">
    <text evidence="8">The sequence shown here is derived from an EMBL/GenBank/DDBJ whole genome shotgun (WGS) entry which is preliminary data.</text>
</comment>
<dbReference type="InterPro" id="IPR004358">
    <property type="entry name" value="Sig_transdc_His_kin-like_C"/>
</dbReference>
<feature type="domain" description="Histidine kinase" evidence="7">
    <location>
        <begin position="379"/>
        <end position="593"/>
    </location>
</feature>
<dbReference type="InterPro" id="IPR036890">
    <property type="entry name" value="HATPase_C_sf"/>
</dbReference>
<keyword evidence="4" id="KW-0808">Transferase</keyword>
<dbReference type="SUPFAM" id="SSF47384">
    <property type="entry name" value="Homodimeric domain of signal transducing histidine kinase"/>
    <property type="match status" value="1"/>
</dbReference>
<dbReference type="Proteomes" id="UP000639973">
    <property type="component" value="Unassembled WGS sequence"/>
</dbReference>
<evidence type="ECO:0000259" key="7">
    <source>
        <dbReference type="PROSITE" id="PS50109"/>
    </source>
</evidence>
<dbReference type="SUPFAM" id="SSF55781">
    <property type="entry name" value="GAF domain-like"/>
    <property type="match status" value="2"/>
</dbReference>
<keyword evidence="6" id="KW-0175">Coiled coil</keyword>
<dbReference type="Pfam" id="PF02518">
    <property type="entry name" value="HATPase_c"/>
    <property type="match status" value="1"/>
</dbReference>
<evidence type="ECO:0000256" key="4">
    <source>
        <dbReference type="ARBA" id="ARBA00022679"/>
    </source>
</evidence>
<dbReference type="SMART" id="SM00387">
    <property type="entry name" value="HATPase_c"/>
    <property type="match status" value="1"/>
</dbReference>
<keyword evidence="3" id="KW-0597">Phosphoprotein</keyword>
<dbReference type="SUPFAM" id="SSF55874">
    <property type="entry name" value="ATPase domain of HSP90 chaperone/DNA topoisomerase II/histidine kinase"/>
    <property type="match status" value="1"/>
</dbReference>
<dbReference type="InterPro" id="IPR003594">
    <property type="entry name" value="HATPase_dom"/>
</dbReference>
<dbReference type="RefSeq" id="WP_188974170.1">
    <property type="nucleotide sequence ID" value="NZ_BMOL01000027.1"/>
</dbReference>
<dbReference type="Pfam" id="PF00512">
    <property type="entry name" value="HisKA"/>
    <property type="match status" value="1"/>
</dbReference>
<gene>
    <name evidence="8" type="ORF">GCM10010840_34420</name>
</gene>
<dbReference type="PRINTS" id="PR00344">
    <property type="entry name" value="BCTRLSENSOR"/>
</dbReference>
<sequence>MSNSGLLTLDTLSDEITRLRNALAEAQRQNEVLSTSVALSEAAATTDDVTALARHVGAILRRNIPNLLAAYFTREGERWVAEVDSDAVPPEFMALLRAGLPLGTPFLAQTVAARTPQFFDHWNSVQQGMPQAAQFQAVGVAPFFQGEQPVALLTVGLVGQAVWTEQQRHLFLAVHQALYSAQQRKALGQEQQRALEAFMTLTEAIGLETDRVRLAERACELFLASMPGWSTGYYEWDGGLWRARHTNVPDPVLRAALFAGVPASTPGVSAAVEAGGPVFFDRLGARDEHVAGAGSYDAAAFIPYFRDGQPAAMLAIGSEEYQTWQPEDRALFEAVGRSLGLGLERAWQAQDLEEQRRELQVANKALHVANEDLEAFAYSASHDLRTPVRHVKGFAEVTRRALTGGQPDKAVRSLQVVEQAADQMNCMIDAMLALSRSTVQPLAYTAVDLGVLVDHARENVEDEATGRQIEWRVEPLPQVMGDPATLQQVLTNLLSNAVKFTRTRERAVIEIGTHTGDGAWTVWVRDNGVGFDPAYAARLFGPFQRLHRHSEFEGTGIGLATVRRIILRHGGRIWADSVPGQGTTFSFTLPHVRPLLLGDGAPGRTDTNLHPGVGVAVPGMEKAARRPP</sequence>
<dbReference type="EMBL" id="BMOL01000027">
    <property type="protein sequence ID" value="GGL93500.1"/>
    <property type="molecule type" value="Genomic_DNA"/>
</dbReference>
<protein>
    <recommendedName>
        <fullName evidence="2">histidine kinase</fullName>
        <ecNumber evidence="2">2.7.13.3</ecNumber>
    </recommendedName>
</protein>
<keyword evidence="5" id="KW-0418">Kinase</keyword>
<reference evidence="9" key="1">
    <citation type="journal article" date="2019" name="Int. J. Syst. Evol. Microbiol.">
        <title>The Global Catalogue of Microorganisms (GCM) 10K type strain sequencing project: providing services to taxonomists for standard genome sequencing and annotation.</title>
        <authorList>
            <consortium name="The Broad Institute Genomics Platform"/>
            <consortium name="The Broad Institute Genome Sequencing Center for Infectious Disease"/>
            <person name="Wu L."/>
            <person name="Ma J."/>
        </authorList>
    </citation>
    <scope>NUCLEOTIDE SEQUENCE [LARGE SCALE GENOMIC DNA]</scope>
    <source>
        <strain evidence="9">JCM 15442</strain>
    </source>
</reference>
<evidence type="ECO:0000256" key="6">
    <source>
        <dbReference type="SAM" id="Coils"/>
    </source>
</evidence>
<dbReference type="PANTHER" id="PTHR42878">
    <property type="entry name" value="TWO-COMPONENT HISTIDINE KINASE"/>
    <property type="match status" value="1"/>
</dbReference>
<dbReference type="Gene3D" id="3.30.450.40">
    <property type="match status" value="2"/>
</dbReference>
<evidence type="ECO:0000256" key="3">
    <source>
        <dbReference type="ARBA" id="ARBA00022553"/>
    </source>
</evidence>
<evidence type="ECO:0000313" key="9">
    <source>
        <dbReference type="Proteomes" id="UP000639973"/>
    </source>
</evidence>
<dbReference type="CDD" id="cd00082">
    <property type="entry name" value="HisKA"/>
    <property type="match status" value="1"/>
</dbReference>
<evidence type="ECO:0000256" key="2">
    <source>
        <dbReference type="ARBA" id="ARBA00012438"/>
    </source>
</evidence>
<evidence type="ECO:0000256" key="5">
    <source>
        <dbReference type="ARBA" id="ARBA00022777"/>
    </source>
</evidence>
<name>A0ABQ2GF92_9DEIO</name>
<dbReference type="InterPro" id="IPR003661">
    <property type="entry name" value="HisK_dim/P_dom"/>
</dbReference>